<reference evidence="1 2" key="1">
    <citation type="submission" date="2016-06" db="EMBL/GenBank/DDBJ databases">
        <authorList>
            <person name="Kjaerup R.B."/>
            <person name="Dalgaard T.S."/>
            <person name="Juul-Madsen H.R."/>
        </authorList>
    </citation>
    <scope>NUCLEOTIDE SEQUENCE [LARGE SCALE GENOMIC DNA]</scope>
</reference>
<sequence>MSYEQHDAMDKTGTLWSLRLMESELKKRLVQALASEGNSYAERTEAIIGEHTADSNGGAGLNEQATAEIRRRMEALSIDPKATCHFRGAVLLKSVWHLSHPDADQNDDTSWETEELRRIYTLGEQLGWEKPDLTRPLADVKRCAEKILSVHQDAVENVMNLLLRST</sequence>
<dbReference type="Proteomes" id="UP000215127">
    <property type="component" value="Chromosome 4"/>
</dbReference>
<organism evidence="1 2">
    <name type="scientific">Zymoseptoria tritici (strain ST99CH_3D7)</name>
    <dbReference type="NCBI Taxonomy" id="1276538"/>
    <lineage>
        <taxon>Eukaryota</taxon>
        <taxon>Fungi</taxon>
        <taxon>Dikarya</taxon>
        <taxon>Ascomycota</taxon>
        <taxon>Pezizomycotina</taxon>
        <taxon>Dothideomycetes</taxon>
        <taxon>Dothideomycetidae</taxon>
        <taxon>Mycosphaerellales</taxon>
        <taxon>Mycosphaerellaceae</taxon>
        <taxon>Zymoseptoria</taxon>
    </lineage>
</organism>
<evidence type="ECO:0000313" key="1">
    <source>
        <dbReference type="EMBL" id="SMQ50369.1"/>
    </source>
</evidence>
<proteinExistence type="predicted"/>
<dbReference type="AlphaFoldDB" id="A0A1X7RSJ9"/>
<dbReference type="EMBL" id="LT853695">
    <property type="protein sequence ID" value="SMQ50369.1"/>
    <property type="molecule type" value="Genomic_DNA"/>
</dbReference>
<accession>A0A1X7RSJ9</accession>
<evidence type="ECO:0000313" key="2">
    <source>
        <dbReference type="Proteomes" id="UP000215127"/>
    </source>
</evidence>
<protein>
    <submittedName>
        <fullName evidence="1">Uncharacterized protein</fullName>
    </submittedName>
</protein>
<gene>
    <name evidence="1" type="ORF">ZT3D7_G5522</name>
</gene>
<name>A0A1X7RSJ9_ZYMT9</name>
<keyword evidence="2" id="KW-1185">Reference proteome</keyword>